<organism evidence="4 5">
    <name type="scientific">Fonsecaea monophora</name>
    <dbReference type="NCBI Taxonomy" id="254056"/>
    <lineage>
        <taxon>Eukaryota</taxon>
        <taxon>Fungi</taxon>
        <taxon>Dikarya</taxon>
        <taxon>Ascomycota</taxon>
        <taxon>Pezizomycotina</taxon>
        <taxon>Eurotiomycetes</taxon>
        <taxon>Chaetothyriomycetidae</taxon>
        <taxon>Chaetothyriales</taxon>
        <taxon>Herpotrichiellaceae</taxon>
        <taxon>Fonsecaea</taxon>
    </lineage>
</organism>
<sequence length="1011" mass="114283">MATVPEQASSMWEFLKLAMAEDSTWEDYGLVVTRLCIFYFIYHLARHQILSAIYEAAENPEAGLPQLQQAMSRYLKDIMKTLHAGALLLLMAHVLGIPGTTIVCYILITFFFLQEGRGAITTIYRLVTPFMSRCTQKCKDSFDLVAIAFGMVLVAWKLCSTTWHLLCSLKSLCAKIVNWPHWSTLKNAWDSMSRPVLRCLQKRKQFVAALDNSTSELLFRLRGGREALRAALLDNAQLREANARLAAEIARLRSQAEPKDKRGIWIRERGLSGEQPHWFQLELVRKLRQDCRAAHKESQRWREAFEERQGRIAELEACDGDADAHVEAATARRDGRVRALEAEKTAVVASATSKVNAMTTALEAEKAESHKLRSSLKAQEAKSGDLESRLGSEKLASQRLGEEVAVLRRERDAESALLEKVRMEAAQAERAAADQVRGQKDAEISVLKAQLAEAQVFAAVVVVDTAEIGVQTDVTAEASPVIPPVDVNEAGTQTECIGLDIQSQQAASANLEIELLSSKEALGEKEKELAAYQQAWKKTSDDLVSCNGDLQKALKEANELRSWNTKGGQELEQRKRDVEHLRQLISYREQEAANLQEQLKQCKESAEQQKPVAEEVKYWRGRTEALSTDMAKLRSENLDTKAKLAETQQKFENGAKQYYALRHETKQQLDTKEKSYKELEKQLKAELQMRDRDVQVLMQNSQVESLQKQVMSKDDEIRDLRREIDQHKLNSEVAVSTPRSDRMGSSPFPTPTKTPVTKILENKVREHAEDMKKHAIEKQQLETRIAAQAQDLQNLWDTKEQLEQEKLRLEAENKKLQDQMTDEAMDVAFAKEFFEEDKEDIKQAQEAAENWKTQLDEAQASVQNMQLDLQFKEGQVDAARMQADLYKKQAQDLEVQQEPRAQIGNPPTLLPRPQKRIASSDIQDGKPIQDTKKILTNRHYQGVLPSTRLQQAHMTQAQQGQAPRAPQAQVFQHLQAQIVHPPQAQANQAVTSATEQAEENADDSSIISEEE</sequence>
<feature type="region of interest" description="Disordered" evidence="2">
    <location>
        <begin position="981"/>
        <end position="1011"/>
    </location>
</feature>
<feature type="transmembrane region" description="Helical" evidence="3">
    <location>
        <begin position="86"/>
        <end position="113"/>
    </location>
</feature>
<dbReference type="AlphaFoldDB" id="A0A177EU47"/>
<protein>
    <submittedName>
        <fullName evidence="4">Uncharacterized protein</fullName>
    </submittedName>
</protein>
<evidence type="ECO:0000256" key="3">
    <source>
        <dbReference type="SAM" id="Phobius"/>
    </source>
</evidence>
<dbReference type="OrthoDB" id="4150436at2759"/>
<feature type="compositionally biased region" description="Acidic residues" evidence="2">
    <location>
        <begin position="996"/>
        <end position="1011"/>
    </location>
</feature>
<dbReference type="Proteomes" id="UP000077002">
    <property type="component" value="Unassembled WGS sequence"/>
</dbReference>
<reference evidence="4 5" key="1">
    <citation type="submission" date="2016-03" db="EMBL/GenBank/DDBJ databases">
        <title>Draft genome sequence of the Fonsecaea monophora CBS 269.37.</title>
        <authorList>
            <person name="Bombassaro A."/>
            <person name="Vinicius W.A."/>
            <person name="De Hoog S."/>
            <person name="Sun J."/>
            <person name="Souza E.M."/>
            <person name="Raittz R.T."/>
            <person name="Costa F."/>
            <person name="Leao A.C."/>
            <person name="Tadra-Sfeir M.Z."/>
            <person name="Baura V."/>
            <person name="Balsanelli E."/>
            <person name="Pedrosa F.O."/>
            <person name="Moreno L.F."/>
            <person name="Steffens M.B."/>
            <person name="Xi L."/>
            <person name="Bocca A.L."/>
            <person name="Felipe M.S."/>
            <person name="Teixeira M."/>
            <person name="Telles Filho F.Q."/>
            <person name="Azevedo C.M."/>
            <person name="Gomes R."/>
            <person name="Vicente V.A."/>
        </authorList>
    </citation>
    <scope>NUCLEOTIDE SEQUENCE [LARGE SCALE GENOMIC DNA]</scope>
    <source>
        <strain evidence="4 5">CBS 269.37</strain>
    </source>
</reference>
<evidence type="ECO:0000256" key="2">
    <source>
        <dbReference type="SAM" id="MobiDB-lite"/>
    </source>
</evidence>
<feature type="compositionally biased region" description="Basic and acidic residues" evidence="2">
    <location>
        <begin position="379"/>
        <end position="390"/>
    </location>
</feature>
<keyword evidence="1" id="KW-0175">Coiled coil</keyword>
<accession>A0A177EU47</accession>
<name>A0A177EU47_9EURO</name>
<dbReference type="EMBL" id="LVKK01000140">
    <property type="protein sequence ID" value="OAG34810.1"/>
    <property type="molecule type" value="Genomic_DNA"/>
</dbReference>
<comment type="caution">
    <text evidence="4">The sequence shown here is derived from an EMBL/GenBank/DDBJ whole genome shotgun (WGS) entry which is preliminary data.</text>
</comment>
<dbReference type="GeneID" id="34606128"/>
<feature type="coiled-coil region" evidence="1">
    <location>
        <begin position="578"/>
        <end position="605"/>
    </location>
</feature>
<keyword evidence="3" id="KW-1133">Transmembrane helix</keyword>
<keyword evidence="3" id="KW-0812">Transmembrane</keyword>
<feature type="region of interest" description="Disordered" evidence="2">
    <location>
        <begin position="733"/>
        <end position="755"/>
    </location>
</feature>
<dbReference type="RefSeq" id="XP_022506762.1">
    <property type="nucleotide sequence ID" value="XM_022660926.1"/>
</dbReference>
<feature type="region of interest" description="Disordered" evidence="2">
    <location>
        <begin position="366"/>
        <end position="390"/>
    </location>
</feature>
<feature type="compositionally biased region" description="Polar residues" evidence="2">
    <location>
        <begin position="984"/>
        <end position="995"/>
    </location>
</feature>
<evidence type="ECO:0000256" key="1">
    <source>
        <dbReference type="SAM" id="Coils"/>
    </source>
</evidence>
<proteinExistence type="predicted"/>
<keyword evidence="3" id="KW-0472">Membrane</keyword>
<feature type="coiled-coil region" evidence="1">
    <location>
        <begin position="630"/>
        <end position="730"/>
    </location>
</feature>
<feature type="region of interest" description="Disordered" evidence="2">
    <location>
        <begin position="892"/>
        <end position="929"/>
    </location>
</feature>
<gene>
    <name evidence="4" type="ORF">AYO21_11024</name>
</gene>
<evidence type="ECO:0000313" key="5">
    <source>
        <dbReference type="Proteomes" id="UP000077002"/>
    </source>
</evidence>
<feature type="coiled-coil region" evidence="1">
    <location>
        <begin position="228"/>
        <end position="255"/>
    </location>
</feature>
<keyword evidence="5" id="KW-1185">Reference proteome</keyword>
<evidence type="ECO:0000313" key="4">
    <source>
        <dbReference type="EMBL" id="OAG34810.1"/>
    </source>
</evidence>